<sequence>MKRRHLVLIALASAALTGCGSSGEDDGVGGVTQGEARALNEAAEMLDSRVDTTNQASATNESR</sequence>
<dbReference type="AlphaFoldDB" id="A0A841IYF3"/>
<gene>
    <name evidence="2" type="ORF">FHS92_000869</name>
</gene>
<dbReference type="Proteomes" id="UP000552700">
    <property type="component" value="Unassembled WGS sequence"/>
</dbReference>
<evidence type="ECO:0000313" key="2">
    <source>
        <dbReference type="EMBL" id="MBB6123162.1"/>
    </source>
</evidence>
<name>A0A841IYF3_9SPHN</name>
<keyword evidence="3" id="KW-1185">Reference proteome</keyword>
<dbReference type="RefSeq" id="WP_184077854.1">
    <property type="nucleotide sequence ID" value="NZ_JACIJP010000001.1"/>
</dbReference>
<accession>A0A841IYF3</accession>
<dbReference type="PROSITE" id="PS51257">
    <property type="entry name" value="PROKAR_LIPOPROTEIN"/>
    <property type="match status" value="1"/>
</dbReference>
<reference evidence="2 3" key="1">
    <citation type="submission" date="2020-08" db="EMBL/GenBank/DDBJ databases">
        <title>Genomic Encyclopedia of Type Strains, Phase IV (KMG-IV): sequencing the most valuable type-strain genomes for metagenomic binning, comparative biology and taxonomic classification.</title>
        <authorList>
            <person name="Goeker M."/>
        </authorList>
    </citation>
    <scope>NUCLEOTIDE SEQUENCE [LARGE SCALE GENOMIC DNA]</scope>
    <source>
        <strain evidence="2 3">DSM 102255</strain>
    </source>
</reference>
<evidence type="ECO:0000256" key="1">
    <source>
        <dbReference type="SAM" id="MobiDB-lite"/>
    </source>
</evidence>
<protein>
    <recommendedName>
        <fullName evidence="4">Lipoprotein</fullName>
    </recommendedName>
</protein>
<evidence type="ECO:0008006" key="4">
    <source>
        <dbReference type="Google" id="ProtNLM"/>
    </source>
</evidence>
<feature type="region of interest" description="Disordered" evidence="1">
    <location>
        <begin position="44"/>
        <end position="63"/>
    </location>
</feature>
<comment type="caution">
    <text evidence="2">The sequence shown here is derived from an EMBL/GenBank/DDBJ whole genome shotgun (WGS) entry which is preliminary data.</text>
</comment>
<evidence type="ECO:0000313" key="3">
    <source>
        <dbReference type="Proteomes" id="UP000552700"/>
    </source>
</evidence>
<organism evidence="2 3">
    <name type="scientific">Sphingobium subterraneum</name>
    <dbReference type="NCBI Taxonomy" id="627688"/>
    <lineage>
        <taxon>Bacteria</taxon>
        <taxon>Pseudomonadati</taxon>
        <taxon>Pseudomonadota</taxon>
        <taxon>Alphaproteobacteria</taxon>
        <taxon>Sphingomonadales</taxon>
        <taxon>Sphingomonadaceae</taxon>
        <taxon>Sphingobium</taxon>
    </lineage>
</organism>
<dbReference type="EMBL" id="JACIJP010000001">
    <property type="protein sequence ID" value="MBB6123162.1"/>
    <property type="molecule type" value="Genomic_DNA"/>
</dbReference>
<feature type="compositionally biased region" description="Polar residues" evidence="1">
    <location>
        <begin position="51"/>
        <end position="63"/>
    </location>
</feature>
<proteinExistence type="predicted"/>